<name>A0A1C7IA67_9FIRM</name>
<evidence type="ECO:0000313" key="3">
    <source>
        <dbReference type="Proteomes" id="UP000092574"/>
    </source>
</evidence>
<dbReference type="OrthoDB" id="9815599at2"/>
<dbReference type="AlphaFoldDB" id="A0A1C7IA67"/>
<organism evidence="2 3">
    <name type="scientific">Blautia pseudococcoides</name>
    <dbReference type="NCBI Taxonomy" id="1796616"/>
    <lineage>
        <taxon>Bacteria</taxon>
        <taxon>Bacillati</taxon>
        <taxon>Bacillota</taxon>
        <taxon>Clostridia</taxon>
        <taxon>Lachnospirales</taxon>
        <taxon>Lachnospiraceae</taxon>
        <taxon>Blautia</taxon>
    </lineage>
</organism>
<dbReference type="PROSITE" id="PS51819">
    <property type="entry name" value="VOC"/>
    <property type="match status" value="1"/>
</dbReference>
<proteinExistence type="predicted"/>
<dbReference type="InterPro" id="IPR037523">
    <property type="entry name" value="VOC_core"/>
</dbReference>
<dbReference type="RefSeq" id="WP_065542718.1">
    <property type="nucleotide sequence ID" value="NZ_CP015405.2"/>
</dbReference>
<dbReference type="KEGG" id="byl:A4V09_12720"/>
<accession>A0A1C7IA67</accession>
<dbReference type="PANTHER" id="PTHR21366:SF22">
    <property type="entry name" value="VOC DOMAIN-CONTAINING PROTEIN"/>
    <property type="match status" value="1"/>
</dbReference>
<dbReference type="PANTHER" id="PTHR21366">
    <property type="entry name" value="GLYOXALASE FAMILY PROTEIN"/>
    <property type="match status" value="1"/>
</dbReference>
<dbReference type="Proteomes" id="UP000092574">
    <property type="component" value="Chromosome"/>
</dbReference>
<feature type="domain" description="VOC" evidence="1">
    <location>
        <begin position="2"/>
        <end position="121"/>
    </location>
</feature>
<dbReference type="InterPro" id="IPR025870">
    <property type="entry name" value="Glyoxalase-like_dom"/>
</dbReference>
<dbReference type="Gene3D" id="3.10.180.10">
    <property type="entry name" value="2,3-Dihydroxybiphenyl 1,2-Dioxygenase, domain 1"/>
    <property type="match status" value="1"/>
</dbReference>
<protein>
    <submittedName>
        <fullName evidence="2">Glyoxalase</fullName>
    </submittedName>
</protein>
<dbReference type="InterPro" id="IPR029068">
    <property type="entry name" value="Glyas_Bleomycin-R_OHBP_Dase"/>
</dbReference>
<reference evidence="2" key="1">
    <citation type="submission" date="2017-04" db="EMBL/GenBank/DDBJ databases">
        <title>Complete Genome Sequences of Twelve Strains of a Stable Defined Moderately Diverse Mouse Microbiota 2 (sDMDMm2).</title>
        <authorList>
            <person name="Uchimura Y."/>
            <person name="Wyss M."/>
            <person name="Brugiroux S."/>
            <person name="Limenitakis J.P."/>
            <person name="Stecher B."/>
            <person name="McCoy K.D."/>
            <person name="Macpherson A.J."/>
        </authorList>
    </citation>
    <scope>NUCLEOTIDE SEQUENCE</scope>
    <source>
        <strain evidence="2">YL58</strain>
    </source>
</reference>
<dbReference type="EMBL" id="CP015405">
    <property type="protein sequence ID" value="ANU76557.1"/>
    <property type="molecule type" value="Genomic_DNA"/>
</dbReference>
<gene>
    <name evidence="2" type="ORF">A4V09_12720</name>
</gene>
<evidence type="ECO:0000313" key="2">
    <source>
        <dbReference type="EMBL" id="ANU76557.1"/>
    </source>
</evidence>
<sequence>MKLKNPMLIVQDMDKSKTFYREVLGLRTVTDLGANAVLTGGLSLQTEESWLEFIGCEKGDITYGGKNSEVYFEEDDFDRFVSKLEKRADVKLVHPVYEHSWGQRVVRFYDPDGHVLEVGESLKLVCRRFLDSGMSVGETAERMGVPERLVRNCMR</sequence>
<evidence type="ECO:0000259" key="1">
    <source>
        <dbReference type="PROSITE" id="PS51819"/>
    </source>
</evidence>
<keyword evidence="3" id="KW-1185">Reference proteome</keyword>
<dbReference type="Pfam" id="PF12681">
    <property type="entry name" value="Glyoxalase_2"/>
    <property type="match status" value="1"/>
</dbReference>
<dbReference type="SUPFAM" id="SSF54593">
    <property type="entry name" value="Glyoxalase/Bleomycin resistance protein/Dihydroxybiphenyl dioxygenase"/>
    <property type="match status" value="1"/>
</dbReference>
<dbReference type="STRING" id="1796616.A4V09_12720"/>
<dbReference type="InterPro" id="IPR050383">
    <property type="entry name" value="GlyoxalaseI/FosfomycinResist"/>
</dbReference>